<dbReference type="InterPro" id="IPR000160">
    <property type="entry name" value="GGDEF_dom"/>
</dbReference>
<dbReference type="Pfam" id="PF00990">
    <property type="entry name" value="GGDEF"/>
    <property type="match status" value="1"/>
</dbReference>
<dbReference type="SMART" id="SM00091">
    <property type="entry name" value="PAS"/>
    <property type="match status" value="2"/>
</dbReference>
<evidence type="ECO:0000259" key="4">
    <source>
        <dbReference type="PROSITE" id="PS50887"/>
    </source>
</evidence>
<evidence type="ECO:0000256" key="1">
    <source>
        <dbReference type="ARBA" id="ARBA00012528"/>
    </source>
</evidence>
<evidence type="ECO:0000256" key="2">
    <source>
        <dbReference type="ARBA" id="ARBA00034247"/>
    </source>
</evidence>
<comment type="caution">
    <text evidence="5">The sequence shown here is derived from an EMBL/GenBank/DDBJ whole genome shotgun (WGS) entry which is preliminary data.</text>
</comment>
<dbReference type="Pfam" id="PF08447">
    <property type="entry name" value="PAS_3"/>
    <property type="match status" value="1"/>
</dbReference>
<feature type="domain" description="GGDEF" evidence="4">
    <location>
        <begin position="281"/>
        <end position="411"/>
    </location>
</feature>
<comment type="catalytic activity">
    <reaction evidence="2">
        <text>2 GTP = 3',3'-c-di-GMP + 2 diphosphate</text>
        <dbReference type="Rhea" id="RHEA:24898"/>
        <dbReference type="ChEBI" id="CHEBI:33019"/>
        <dbReference type="ChEBI" id="CHEBI:37565"/>
        <dbReference type="ChEBI" id="CHEBI:58805"/>
        <dbReference type="EC" id="2.7.7.65"/>
    </reaction>
</comment>
<dbReference type="Proteomes" id="UP000236547">
    <property type="component" value="Unassembled WGS sequence"/>
</dbReference>
<dbReference type="EC" id="2.7.7.65" evidence="1"/>
<evidence type="ECO:0000259" key="3">
    <source>
        <dbReference type="PROSITE" id="PS50112"/>
    </source>
</evidence>
<evidence type="ECO:0000313" key="5">
    <source>
        <dbReference type="EMBL" id="PNH97929.1"/>
    </source>
</evidence>
<dbReference type="SMART" id="SM00267">
    <property type="entry name" value="GGDEF"/>
    <property type="match status" value="1"/>
</dbReference>
<reference evidence="5 6" key="1">
    <citation type="submission" date="2018-01" db="EMBL/GenBank/DDBJ databases">
        <title>Draft genome sequences of six Vibrio diazotrophicus strains isolated from deep-sea sediments of the Baltic Sea.</title>
        <authorList>
            <person name="Castillo D."/>
            <person name="Vandieken V."/>
            <person name="Chiang O."/>
            <person name="Middelboe M."/>
        </authorList>
    </citation>
    <scope>NUCLEOTIDE SEQUENCE [LARGE SCALE GENOMIC DNA]</scope>
    <source>
        <strain evidence="5 6">65.10M</strain>
    </source>
</reference>
<dbReference type="InterPro" id="IPR035965">
    <property type="entry name" value="PAS-like_dom_sf"/>
</dbReference>
<organism evidence="5 6">
    <name type="scientific">Vibrio diazotrophicus</name>
    <dbReference type="NCBI Taxonomy" id="685"/>
    <lineage>
        <taxon>Bacteria</taxon>
        <taxon>Pseudomonadati</taxon>
        <taxon>Pseudomonadota</taxon>
        <taxon>Gammaproteobacteria</taxon>
        <taxon>Vibrionales</taxon>
        <taxon>Vibrionaceae</taxon>
        <taxon>Vibrio</taxon>
    </lineage>
</organism>
<name>A0ABX4W8A7_VIBDI</name>
<dbReference type="SUPFAM" id="SSF55785">
    <property type="entry name" value="PYP-like sensor domain (PAS domain)"/>
    <property type="match status" value="2"/>
</dbReference>
<dbReference type="NCBIfam" id="TIGR00229">
    <property type="entry name" value="sensory_box"/>
    <property type="match status" value="2"/>
</dbReference>
<dbReference type="NCBIfam" id="TIGR00254">
    <property type="entry name" value="GGDEF"/>
    <property type="match status" value="1"/>
</dbReference>
<dbReference type="CDD" id="cd00130">
    <property type="entry name" value="PAS"/>
    <property type="match status" value="1"/>
</dbReference>
<dbReference type="PROSITE" id="PS50112">
    <property type="entry name" value="PAS"/>
    <property type="match status" value="1"/>
</dbReference>
<evidence type="ECO:0000313" key="6">
    <source>
        <dbReference type="Proteomes" id="UP000236547"/>
    </source>
</evidence>
<dbReference type="RefSeq" id="WP_102969558.1">
    <property type="nucleotide sequence ID" value="NZ_JAPWHJ010000002.1"/>
</dbReference>
<dbReference type="EMBL" id="POSM01000039">
    <property type="protein sequence ID" value="PNH97929.1"/>
    <property type="molecule type" value="Genomic_DNA"/>
</dbReference>
<dbReference type="SUPFAM" id="SSF55073">
    <property type="entry name" value="Nucleotide cyclase"/>
    <property type="match status" value="1"/>
</dbReference>
<keyword evidence="6" id="KW-1185">Reference proteome</keyword>
<accession>A0ABX4W8A7</accession>
<protein>
    <recommendedName>
        <fullName evidence="1">diguanylate cyclase</fullName>
        <ecNumber evidence="1">2.7.7.65</ecNumber>
    </recommendedName>
</protein>
<dbReference type="InterPro" id="IPR000014">
    <property type="entry name" value="PAS"/>
</dbReference>
<dbReference type="Gene3D" id="3.30.70.270">
    <property type="match status" value="1"/>
</dbReference>
<sequence>MPKLTIDTQYGIIIIQDLETVFVNEYYAHLYGYSSASELLNSIDSFLDLIDPSDHPKAIDNYYQTLKGDVLPRGRSFRNRDRHGREFSVFAIDHVIEWNGKPALQVTVIDLSAQERAQQQLQENEQKFKQLITNSGQGISVHRDFKPIFVNQAWVDLMHAPSIDAVLRDVNLLTLLPEEEHANAQSRYQSLISGRLSGAKTVVKNRCFDGEIRYFRVYDSLIEWDGAPAVQAVIEDVTDRVILEAKLRQLSVTDPLTDIYNRRELDRVLNQEFQKGQRYGHPFSVILIDIDHFKVINDTYGHDVGDNTLRAIANTLRDTLRQTDVLGRWGGEEFLIVCPSTDLTGASHLANTLRSRIANLALDVTKSVTISIGVASLDTDDTQVSDVLKRADRALYDAKRNGRNQVKVDRP</sequence>
<dbReference type="Gene3D" id="3.30.450.20">
    <property type="entry name" value="PAS domain"/>
    <property type="match status" value="2"/>
</dbReference>
<dbReference type="Pfam" id="PF13188">
    <property type="entry name" value="PAS_8"/>
    <property type="match status" value="1"/>
</dbReference>
<feature type="domain" description="PAS" evidence="3">
    <location>
        <begin position="21"/>
        <end position="69"/>
    </location>
</feature>
<dbReference type="CDD" id="cd01949">
    <property type="entry name" value="GGDEF"/>
    <property type="match status" value="1"/>
</dbReference>
<dbReference type="InterPro" id="IPR029787">
    <property type="entry name" value="Nucleotide_cyclase"/>
</dbReference>
<dbReference type="PROSITE" id="PS50887">
    <property type="entry name" value="GGDEF"/>
    <property type="match status" value="1"/>
</dbReference>
<dbReference type="PANTHER" id="PTHR45138:SF9">
    <property type="entry name" value="DIGUANYLATE CYCLASE DGCM-RELATED"/>
    <property type="match status" value="1"/>
</dbReference>
<dbReference type="InterPro" id="IPR013655">
    <property type="entry name" value="PAS_fold_3"/>
</dbReference>
<proteinExistence type="predicted"/>
<dbReference type="InterPro" id="IPR050469">
    <property type="entry name" value="Diguanylate_Cyclase"/>
</dbReference>
<gene>
    <name evidence="5" type="ORF">C1O25_19590</name>
</gene>
<dbReference type="PANTHER" id="PTHR45138">
    <property type="entry name" value="REGULATORY COMPONENTS OF SENSORY TRANSDUCTION SYSTEM"/>
    <property type="match status" value="1"/>
</dbReference>
<dbReference type="InterPro" id="IPR043128">
    <property type="entry name" value="Rev_trsase/Diguanyl_cyclase"/>
</dbReference>